<dbReference type="Pfam" id="PF12833">
    <property type="entry name" value="HTH_18"/>
    <property type="match status" value="1"/>
</dbReference>
<dbReference type="GO" id="GO:0043565">
    <property type="term" value="F:sequence-specific DNA binding"/>
    <property type="evidence" value="ECO:0007669"/>
    <property type="project" value="InterPro"/>
</dbReference>
<dbReference type="PROSITE" id="PS01124">
    <property type="entry name" value="HTH_ARAC_FAMILY_2"/>
    <property type="match status" value="1"/>
</dbReference>
<feature type="transmembrane region" description="Helical" evidence="4">
    <location>
        <begin position="303"/>
        <end position="323"/>
    </location>
</feature>
<dbReference type="RefSeq" id="WP_120749996.1">
    <property type="nucleotide sequence ID" value="NZ_RBAH01000021.1"/>
</dbReference>
<sequence length="762" mass="87609">MERAKETKTIRRNSLFVKLLGSFLLIIALLLSFNVLSFAFFQTNIHQEIIETNTLNLSSTVTGYEKQLQLVESDMLRFYFNERFSVLLSPDDQPNYTAVPAVKTEMNALLSNKMLHFDNVFILFRDNPFVIEKEGTSNTVNMFTKFYVSEPYGPVFWHRQFAEPYTFRLFPSARFREYKYDKSVLDKGELLPVIIKNKFNNQYIVAALLDADGLYRSLHHNGEDSFFLLGPDGEPLYHAPPRQLSENGAENKLPDGLSFEGNSGYVKRDDRYYFYRKGENSGLLYVNVIPYVRIASQVEKLNLLLLSIMGAAVGISVLISIWLSMRFNSPIQGIIRLLQRSGHPHKLGSSIHEFDWLGRSISDMLRDNNVFDQDLRRKNKLLQRYGYMSKIKSFHHWNELRDLIDMSRPFYLVAFELTFTRQMAAEDQEKTVYYIHEYINLHMSGRFPDSVTLQMEKEQIVSLLFTSDDAEVVADMLHRLKEVFDRDREYGFVTIAFRPARRTPEELAGAYEEVQAMLGSRQLNRDTQIVTELPEQELGALMTSSQEQELASTLLAGSGERTAALIDGLLAQMENSRVSAGQFAELGKQLVAKVLKLLLEHHYDISRLLDGESPFLLLKMCWSTGDYSRFFRRFTNEAAELVANRKAEQDPIRDFVLGYVATHYGEDISLEHVADQLKMSRSYLSTYFHEKTGQTFSEYISGLRMDRAKSMLSTTNTRIQDIAAEIGYQNVNSFIRMFKKATGLTPSDYRRSGAAFDAKEPG</sequence>
<dbReference type="Gene3D" id="1.10.10.60">
    <property type="entry name" value="Homeodomain-like"/>
    <property type="match status" value="2"/>
</dbReference>
<feature type="domain" description="HTH araC/xylS-type" evidence="5">
    <location>
        <begin position="654"/>
        <end position="752"/>
    </location>
</feature>
<proteinExistence type="predicted"/>
<protein>
    <submittedName>
        <fullName evidence="6">AraC family transcriptional regulator</fullName>
    </submittedName>
</protein>
<keyword evidence="4" id="KW-0472">Membrane</keyword>
<feature type="transmembrane region" description="Helical" evidence="4">
    <location>
        <begin position="20"/>
        <end position="41"/>
    </location>
</feature>
<evidence type="ECO:0000256" key="3">
    <source>
        <dbReference type="ARBA" id="ARBA00023163"/>
    </source>
</evidence>
<evidence type="ECO:0000259" key="5">
    <source>
        <dbReference type="PROSITE" id="PS01124"/>
    </source>
</evidence>
<dbReference type="InterPro" id="IPR018062">
    <property type="entry name" value="HTH_AraC-typ_CS"/>
</dbReference>
<reference evidence="6 7" key="1">
    <citation type="journal article" date="2007" name="Int. J. Syst. Evol. Microbiol.">
        <title>Paenibacillus ginsengarvi sp. nov., isolated from soil from ginseng cultivation.</title>
        <authorList>
            <person name="Yoon M.H."/>
            <person name="Ten L.N."/>
            <person name="Im W.T."/>
        </authorList>
    </citation>
    <scope>NUCLEOTIDE SEQUENCE [LARGE SCALE GENOMIC DNA]</scope>
    <source>
        <strain evidence="6 7">KCTC 13059</strain>
    </source>
</reference>
<name>A0A3B0BUX6_9BACL</name>
<evidence type="ECO:0000256" key="4">
    <source>
        <dbReference type="SAM" id="Phobius"/>
    </source>
</evidence>
<keyword evidence="4" id="KW-0812">Transmembrane</keyword>
<dbReference type="OrthoDB" id="2647723at2"/>
<evidence type="ECO:0000256" key="1">
    <source>
        <dbReference type="ARBA" id="ARBA00023015"/>
    </source>
</evidence>
<dbReference type="SMART" id="SM00342">
    <property type="entry name" value="HTH_ARAC"/>
    <property type="match status" value="1"/>
</dbReference>
<keyword evidence="4" id="KW-1133">Transmembrane helix</keyword>
<accession>A0A3B0BUX6</accession>
<keyword evidence="1" id="KW-0805">Transcription regulation</keyword>
<dbReference type="InterPro" id="IPR009057">
    <property type="entry name" value="Homeodomain-like_sf"/>
</dbReference>
<dbReference type="PROSITE" id="PS00041">
    <property type="entry name" value="HTH_ARAC_FAMILY_1"/>
    <property type="match status" value="1"/>
</dbReference>
<dbReference type="PRINTS" id="PR00032">
    <property type="entry name" value="HTHARAC"/>
</dbReference>
<dbReference type="Proteomes" id="UP000282311">
    <property type="component" value="Unassembled WGS sequence"/>
</dbReference>
<dbReference type="AlphaFoldDB" id="A0A3B0BUX6"/>
<dbReference type="InterPro" id="IPR020449">
    <property type="entry name" value="Tscrpt_reg_AraC-type_HTH"/>
</dbReference>
<evidence type="ECO:0000313" key="6">
    <source>
        <dbReference type="EMBL" id="RKN76064.1"/>
    </source>
</evidence>
<evidence type="ECO:0000313" key="7">
    <source>
        <dbReference type="Proteomes" id="UP000282311"/>
    </source>
</evidence>
<keyword evidence="3" id="KW-0804">Transcription</keyword>
<dbReference type="PANTHER" id="PTHR43280">
    <property type="entry name" value="ARAC-FAMILY TRANSCRIPTIONAL REGULATOR"/>
    <property type="match status" value="1"/>
</dbReference>
<organism evidence="6 7">
    <name type="scientific">Paenibacillus ginsengarvi</name>
    <dbReference type="NCBI Taxonomy" id="400777"/>
    <lineage>
        <taxon>Bacteria</taxon>
        <taxon>Bacillati</taxon>
        <taxon>Bacillota</taxon>
        <taxon>Bacilli</taxon>
        <taxon>Bacillales</taxon>
        <taxon>Paenibacillaceae</taxon>
        <taxon>Paenibacillus</taxon>
    </lineage>
</organism>
<keyword evidence="7" id="KW-1185">Reference proteome</keyword>
<gene>
    <name evidence="6" type="ORF">D7M11_25030</name>
</gene>
<dbReference type="InterPro" id="IPR018060">
    <property type="entry name" value="HTH_AraC"/>
</dbReference>
<keyword evidence="2" id="KW-0238">DNA-binding</keyword>
<dbReference type="SUPFAM" id="SSF46689">
    <property type="entry name" value="Homeodomain-like"/>
    <property type="match status" value="2"/>
</dbReference>
<comment type="caution">
    <text evidence="6">The sequence shown here is derived from an EMBL/GenBank/DDBJ whole genome shotgun (WGS) entry which is preliminary data.</text>
</comment>
<dbReference type="PANTHER" id="PTHR43280:SF28">
    <property type="entry name" value="HTH-TYPE TRANSCRIPTIONAL ACTIVATOR RHAS"/>
    <property type="match status" value="1"/>
</dbReference>
<dbReference type="GO" id="GO:0003700">
    <property type="term" value="F:DNA-binding transcription factor activity"/>
    <property type="evidence" value="ECO:0007669"/>
    <property type="project" value="InterPro"/>
</dbReference>
<dbReference type="EMBL" id="RBAH01000021">
    <property type="protein sequence ID" value="RKN76064.1"/>
    <property type="molecule type" value="Genomic_DNA"/>
</dbReference>
<evidence type="ECO:0000256" key="2">
    <source>
        <dbReference type="ARBA" id="ARBA00023125"/>
    </source>
</evidence>